<evidence type="ECO:0008006" key="4">
    <source>
        <dbReference type="Google" id="ProtNLM"/>
    </source>
</evidence>
<dbReference type="EMBL" id="AP027370">
    <property type="protein sequence ID" value="BDY12807.1"/>
    <property type="molecule type" value="Genomic_DNA"/>
</dbReference>
<evidence type="ECO:0000313" key="2">
    <source>
        <dbReference type="EMBL" id="BDY12807.1"/>
    </source>
</evidence>
<keyword evidence="3" id="KW-1185">Reference proteome</keyword>
<evidence type="ECO:0000313" key="3">
    <source>
        <dbReference type="Proteomes" id="UP001321445"/>
    </source>
</evidence>
<feature type="transmembrane region" description="Helical" evidence="1">
    <location>
        <begin position="12"/>
        <end position="31"/>
    </location>
</feature>
<dbReference type="Pfam" id="PF05751">
    <property type="entry name" value="FixH"/>
    <property type="match status" value="1"/>
</dbReference>
<gene>
    <name evidence="2" type="ORF">HCR_11190</name>
</gene>
<keyword evidence="1" id="KW-0812">Transmembrane</keyword>
<accession>A0ABM8FKH2</accession>
<proteinExistence type="predicted"/>
<name>A0ABM8FKH2_9BACT</name>
<dbReference type="Proteomes" id="UP001321445">
    <property type="component" value="Chromosome"/>
</dbReference>
<evidence type="ECO:0000256" key="1">
    <source>
        <dbReference type="SAM" id="Phobius"/>
    </source>
</evidence>
<dbReference type="InterPro" id="IPR008620">
    <property type="entry name" value="FixH"/>
</dbReference>
<protein>
    <recommendedName>
        <fullName evidence="4">Nitrogen fixation protein FixH</fullName>
    </recommendedName>
</protein>
<keyword evidence="1" id="KW-1133">Transmembrane helix</keyword>
<reference evidence="2 3" key="1">
    <citation type="submission" date="2023-03" db="EMBL/GenBank/DDBJ databases">
        <title>Description of Hydrogenimonas sp. ISO32.</title>
        <authorList>
            <person name="Mino S."/>
            <person name="Fukazawa S."/>
            <person name="Sawabe T."/>
        </authorList>
    </citation>
    <scope>NUCLEOTIDE SEQUENCE [LARGE SCALE GENOMIC DNA]</scope>
    <source>
        <strain evidence="2 3">ISO32</strain>
    </source>
</reference>
<sequence>MGNTGKNEFNFWPYAIVSMILTVVMLGIWTIKVAVNNPVQEDNSYMMKYQDVDEKINEILASQKMFDEKYRIDLSGNTLKLGENRIEIRVVDKNGNPVEGAEVIAIVTRPTTSKDDIRLNEFEWTGEKFLSEPFELKRGGRWNIEVKVTIEGTNGFKTYKTFVK</sequence>
<keyword evidence="1" id="KW-0472">Membrane</keyword>
<organism evidence="2 3">
    <name type="scientific">Hydrogenimonas cancrithermarum</name>
    <dbReference type="NCBI Taxonomy" id="2993563"/>
    <lineage>
        <taxon>Bacteria</taxon>
        <taxon>Pseudomonadati</taxon>
        <taxon>Campylobacterota</taxon>
        <taxon>Epsilonproteobacteria</taxon>
        <taxon>Campylobacterales</taxon>
        <taxon>Hydrogenimonadaceae</taxon>
        <taxon>Hydrogenimonas</taxon>
    </lineage>
</organism>